<dbReference type="EMBL" id="BKAB01000058">
    <property type="protein sequence ID" value="GEP24926.1"/>
    <property type="molecule type" value="Genomic_DNA"/>
</dbReference>
<name>A0ABQ0XFT2_9LACO</name>
<dbReference type="RefSeq" id="WP_157051282.1">
    <property type="nucleotide sequence ID" value="NZ_BKAB01000058.1"/>
</dbReference>
<organism evidence="1 2">
    <name type="scientific">Lentilactobacillus diolivorans</name>
    <dbReference type="NCBI Taxonomy" id="179838"/>
    <lineage>
        <taxon>Bacteria</taxon>
        <taxon>Bacillati</taxon>
        <taxon>Bacillota</taxon>
        <taxon>Bacilli</taxon>
        <taxon>Lactobacillales</taxon>
        <taxon>Lactobacillaceae</taxon>
        <taxon>Lentilactobacillus</taxon>
    </lineage>
</organism>
<evidence type="ECO:0000313" key="1">
    <source>
        <dbReference type="EMBL" id="GEP24926.1"/>
    </source>
</evidence>
<sequence>MNMKCIPFRQQGVRLSITDMLHNLLHDYETIEDEINARKAYRYYLLITKCLAVSSNFDVSDFMALLKNKRPSLKSGPFLIYDDVSDEDVEIKSFELIKNIKGKGKEIGPSLHQYIIQAPIFELRINSEGFGFRSILFLSSKEFNDEFDQFQCYCDCFRKEKYDTSVARHRGHRKTNQAILSTTSVYQLFRSNESLFESFFASTQIIAMEGEVFV</sequence>
<accession>A0ABQ0XFT2</accession>
<proteinExistence type="predicted"/>
<comment type="caution">
    <text evidence="1">The sequence shown here is derived from an EMBL/GenBank/DDBJ whole genome shotgun (WGS) entry which is preliminary data.</text>
</comment>
<evidence type="ECO:0000313" key="2">
    <source>
        <dbReference type="Proteomes" id="UP000321409"/>
    </source>
</evidence>
<reference evidence="1 2" key="1">
    <citation type="submission" date="2019-07" db="EMBL/GenBank/DDBJ databases">
        <title>Whole genome shotgun sequence of Lactobacillus diolivorans NBRC 107869.</title>
        <authorList>
            <person name="Hosoyama A."/>
            <person name="Uohara A."/>
            <person name="Ohji S."/>
            <person name="Ichikawa N."/>
        </authorList>
    </citation>
    <scope>NUCLEOTIDE SEQUENCE [LARGE SCALE GENOMIC DNA]</scope>
    <source>
        <strain evidence="1 2">NBRC 107869</strain>
    </source>
</reference>
<protein>
    <submittedName>
        <fullName evidence="1">Uncharacterized protein</fullName>
    </submittedName>
</protein>
<dbReference type="Proteomes" id="UP000321409">
    <property type="component" value="Unassembled WGS sequence"/>
</dbReference>
<gene>
    <name evidence="1" type="ORF">LDI01_25190</name>
</gene>
<keyword evidence="2" id="KW-1185">Reference proteome</keyword>